<evidence type="ECO:0000256" key="8">
    <source>
        <dbReference type="ARBA" id="ARBA00022989"/>
    </source>
</evidence>
<evidence type="ECO:0000256" key="7">
    <source>
        <dbReference type="ARBA" id="ARBA00022927"/>
    </source>
</evidence>
<evidence type="ECO:0000313" key="13">
    <source>
        <dbReference type="Proteomes" id="UP000824366"/>
    </source>
</evidence>
<keyword evidence="8 11" id="KW-1133">Transmembrane helix</keyword>
<keyword evidence="5" id="KW-1003">Cell membrane</keyword>
<keyword evidence="7" id="KW-0653">Protein transport</keyword>
<comment type="subcellular location">
    <subcellularLocation>
        <location evidence="1">Cell membrane</location>
        <topology evidence="1">Single-pass membrane protein</topology>
    </subcellularLocation>
</comment>
<dbReference type="NCBIfam" id="TIGR00739">
    <property type="entry name" value="yajC"/>
    <property type="match status" value="1"/>
</dbReference>
<keyword evidence="13" id="KW-1185">Reference proteome</keyword>
<keyword evidence="10 11" id="KW-0472">Membrane</keyword>
<keyword evidence="6 11" id="KW-0812">Transmembrane</keyword>
<proteinExistence type="inferred from homology"/>
<evidence type="ECO:0000256" key="11">
    <source>
        <dbReference type="SAM" id="Phobius"/>
    </source>
</evidence>
<dbReference type="PRINTS" id="PR01853">
    <property type="entry name" value="YAJCTRNLCASE"/>
</dbReference>
<evidence type="ECO:0000256" key="4">
    <source>
        <dbReference type="ARBA" id="ARBA00022448"/>
    </source>
</evidence>
<evidence type="ECO:0000313" key="12">
    <source>
        <dbReference type="EMBL" id="BCO29411.1"/>
    </source>
</evidence>
<dbReference type="Pfam" id="PF02699">
    <property type="entry name" value="YajC"/>
    <property type="match status" value="1"/>
</dbReference>
<protein>
    <recommendedName>
        <fullName evidence="3">Sec translocon accessory complex subunit YajC</fullName>
    </recommendedName>
</protein>
<evidence type="ECO:0000256" key="1">
    <source>
        <dbReference type="ARBA" id="ARBA00004162"/>
    </source>
</evidence>
<comment type="similarity">
    <text evidence="2">Belongs to the YajC family.</text>
</comment>
<gene>
    <name evidence="12" type="ORF">MIZ03_4334</name>
</gene>
<feature type="transmembrane region" description="Helical" evidence="11">
    <location>
        <begin position="52"/>
        <end position="71"/>
    </location>
</feature>
<dbReference type="EMBL" id="AP024238">
    <property type="protein sequence ID" value="BCO29411.1"/>
    <property type="molecule type" value="Genomic_DNA"/>
</dbReference>
<accession>A0ABN6DBL6</accession>
<evidence type="ECO:0000256" key="9">
    <source>
        <dbReference type="ARBA" id="ARBA00023010"/>
    </source>
</evidence>
<dbReference type="Proteomes" id="UP000824366">
    <property type="component" value="Chromosome"/>
</dbReference>
<name>A0ABN6DBL6_9BURK</name>
<sequence>MASCLPLVFVRASMQRFDFLIGFIFLEFAVFISSAIAQTAPAAAAGGDMQSSLMGMLPLVLMFVVLYFVMIRPQMKKAKEHKAMIDALAKGDEVATAGGVLGKVTKLGDTFIHIEVASGVEVLLQRSAVVQVLPKGSIK</sequence>
<organism evidence="12 13">
    <name type="scientific">Rhodoferax lithotrophicus</name>
    <dbReference type="NCBI Taxonomy" id="2798804"/>
    <lineage>
        <taxon>Bacteria</taxon>
        <taxon>Pseudomonadati</taxon>
        <taxon>Pseudomonadota</taxon>
        <taxon>Betaproteobacteria</taxon>
        <taxon>Burkholderiales</taxon>
        <taxon>Comamonadaceae</taxon>
        <taxon>Rhodoferax</taxon>
    </lineage>
</organism>
<evidence type="ECO:0000256" key="3">
    <source>
        <dbReference type="ARBA" id="ARBA00014962"/>
    </source>
</evidence>
<evidence type="ECO:0000256" key="6">
    <source>
        <dbReference type="ARBA" id="ARBA00022692"/>
    </source>
</evidence>
<dbReference type="InterPro" id="IPR003849">
    <property type="entry name" value="Preprotein_translocase_YajC"/>
</dbReference>
<evidence type="ECO:0000256" key="10">
    <source>
        <dbReference type="ARBA" id="ARBA00023136"/>
    </source>
</evidence>
<reference evidence="12 13" key="1">
    <citation type="journal article" date="2021" name="Microbiol. Spectr.">
        <title>A Single Bacterium Capable of Oxidation and Reduction of Iron at Circumneutral pH.</title>
        <authorList>
            <person name="Kato S."/>
            <person name="Ohkuma M."/>
        </authorList>
    </citation>
    <scope>NUCLEOTIDE SEQUENCE [LARGE SCALE GENOMIC DNA]</scope>
    <source>
        <strain evidence="12 13">MIZ03</strain>
    </source>
</reference>
<evidence type="ECO:0000256" key="2">
    <source>
        <dbReference type="ARBA" id="ARBA00006742"/>
    </source>
</evidence>
<keyword evidence="9" id="KW-0811">Translocation</keyword>
<dbReference type="PANTHER" id="PTHR33909:SF1">
    <property type="entry name" value="SEC TRANSLOCON ACCESSORY COMPLEX SUBUNIT YAJC"/>
    <property type="match status" value="1"/>
</dbReference>
<dbReference type="PANTHER" id="PTHR33909">
    <property type="entry name" value="SEC TRANSLOCON ACCESSORY COMPLEX SUBUNIT YAJC"/>
    <property type="match status" value="1"/>
</dbReference>
<evidence type="ECO:0000256" key="5">
    <source>
        <dbReference type="ARBA" id="ARBA00022475"/>
    </source>
</evidence>
<feature type="transmembrane region" description="Helical" evidence="11">
    <location>
        <begin position="19"/>
        <end position="40"/>
    </location>
</feature>
<keyword evidence="4" id="KW-0813">Transport</keyword>
<dbReference type="SMART" id="SM01323">
    <property type="entry name" value="YajC"/>
    <property type="match status" value="1"/>
</dbReference>